<proteinExistence type="predicted"/>
<evidence type="ECO:0000256" key="1">
    <source>
        <dbReference type="SAM" id="MobiDB-lite"/>
    </source>
</evidence>
<gene>
    <name evidence="2" type="ORF">C2845_PM09G09720</name>
</gene>
<protein>
    <submittedName>
        <fullName evidence="2">Uncharacterized protein</fullName>
    </submittedName>
</protein>
<keyword evidence="3" id="KW-1185">Reference proteome</keyword>
<evidence type="ECO:0000313" key="3">
    <source>
        <dbReference type="Proteomes" id="UP000275267"/>
    </source>
</evidence>
<name>A0A3L6RXA2_PANMI</name>
<sequence length="107" mass="11574">MDSDSELMESDAGADVTEVGLQEGSKQLSLGSQGCNLDRSTITQSSPLPCNEGKKREPQGPDSRFPPAEDSAITKALKRAVQHPGHLVFYPFEGTTFNSCEEAKKFL</sequence>
<accession>A0A3L6RXA2</accession>
<dbReference type="Proteomes" id="UP000275267">
    <property type="component" value="Unassembled WGS sequence"/>
</dbReference>
<feature type="region of interest" description="Disordered" evidence="1">
    <location>
        <begin position="1"/>
        <end position="70"/>
    </location>
</feature>
<dbReference type="AlphaFoldDB" id="A0A3L6RXA2"/>
<evidence type="ECO:0000313" key="2">
    <source>
        <dbReference type="EMBL" id="RLN11574.1"/>
    </source>
</evidence>
<feature type="compositionally biased region" description="Polar residues" evidence="1">
    <location>
        <begin position="24"/>
        <end position="48"/>
    </location>
</feature>
<dbReference type="EMBL" id="PQIB02000006">
    <property type="protein sequence ID" value="RLN11574.1"/>
    <property type="molecule type" value="Genomic_DNA"/>
</dbReference>
<dbReference type="OrthoDB" id="692211at2759"/>
<comment type="caution">
    <text evidence="2">The sequence shown here is derived from an EMBL/GenBank/DDBJ whole genome shotgun (WGS) entry which is preliminary data.</text>
</comment>
<reference evidence="3" key="1">
    <citation type="journal article" date="2019" name="Nat. Commun.">
        <title>The genome of broomcorn millet.</title>
        <authorList>
            <person name="Zou C."/>
            <person name="Miki D."/>
            <person name="Li D."/>
            <person name="Tang Q."/>
            <person name="Xiao L."/>
            <person name="Rajput S."/>
            <person name="Deng P."/>
            <person name="Jia W."/>
            <person name="Huang R."/>
            <person name="Zhang M."/>
            <person name="Sun Y."/>
            <person name="Hu J."/>
            <person name="Fu X."/>
            <person name="Schnable P.S."/>
            <person name="Li F."/>
            <person name="Zhang H."/>
            <person name="Feng B."/>
            <person name="Zhu X."/>
            <person name="Liu R."/>
            <person name="Schnable J.C."/>
            <person name="Zhu J.-K."/>
            <person name="Zhang H."/>
        </authorList>
    </citation>
    <scope>NUCLEOTIDE SEQUENCE [LARGE SCALE GENOMIC DNA]</scope>
</reference>
<organism evidence="2 3">
    <name type="scientific">Panicum miliaceum</name>
    <name type="common">Proso millet</name>
    <name type="synonym">Broomcorn millet</name>
    <dbReference type="NCBI Taxonomy" id="4540"/>
    <lineage>
        <taxon>Eukaryota</taxon>
        <taxon>Viridiplantae</taxon>
        <taxon>Streptophyta</taxon>
        <taxon>Embryophyta</taxon>
        <taxon>Tracheophyta</taxon>
        <taxon>Spermatophyta</taxon>
        <taxon>Magnoliopsida</taxon>
        <taxon>Liliopsida</taxon>
        <taxon>Poales</taxon>
        <taxon>Poaceae</taxon>
        <taxon>PACMAD clade</taxon>
        <taxon>Panicoideae</taxon>
        <taxon>Panicodae</taxon>
        <taxon>Paniceae</taxon>
        <taxon>Panicinae</taxon>
        <taxon>Panicum</taxon>
        <taxon>Panicum sect. Panicum</taxon>
    </lineage>
</organism>